<dbReference type="Proteomes" id="UP000460318">
    <property type="component" value="Unassembled WGS sequence"/>
</dbReference>
<gene>
    <name evidence="1" type="ORF">GRF59_26885</name>
</gene>
<accession>A0A7X3LKG2</accession>
<dbReference type="InterPro" id="IPR027839">
    <property type="entry name" value="DUF4432"/>
</dbReference>
<comment type="caution">
    <text evidence="1">The sequence shown here is derived from an EMBL/GenBank/DDBJ whole genome shotgun (WGS) entry which is preliminary data.</text>
</comment>
<organism evidence="1 2">
    <name type="scientific">Paenibacillus dendrobii</name>
    <dbReference type="NCBI Taxonomy" id="2691084"/>
    <lineage>
        <taxon>Bacteria</taxon>
        <taxon>Bacillati</taxon>
        <taxon>Bacillota</taxon>
        <taxon>Bacilli</taxon>
        <taxon>Bacillales</taxon>
        <taxon>Paenibacillaceae</taxon>
        <taxon>Paenibacillus</taxon>
    </lineage>
</organism>
<evidence type="ECO:0000313" key="2">
    <source>
        <dbReference type="Proteomes" id="UP000460318"/>
    </source>
</evidence>
<dbReference type="InterPro" id="IPR014718">
    <property type="entry name" value="GH-type_carb-bd"/>
</dbReference>
<dbReference type="AlphaFoldDB" id="A0A7X3LKG2"/>
<dbReference type="GO" id="GO:0030246">
    <property type="term" value="F:carbohydrate binding"/>
    <property type="evidence" value="ECO:0007669"/>
    <property type="project" value="InterPro"/>
</dbReference>
<dbReference type="GO" id="GO:0003824">
    <property type="term" value="F:catalytic activity"/>
    <property type="evidence" value="ECO:0007669"/>
    <property type="project" value="InterPro"/>
</dbReference>
<dbReference type="EMBL" id="WUBI01000006">
    <property type="protein sequence ID" value="MWV47225.1"/>
    <property type="molecule type" value="Genomic_DNA"/>
</dbReference>
<sequence>MQITLLPQLGSKIISLQNRLTGREWLTQAEGVLGNKGYGSPFADSDGSGWDEMFPTINACRYPEYPWMDAELPDHGEVWSLPWRAEMTEDKLECSVQGVKLPYLLRKTYAFPAEDCLRIDYAVTNLGSFPFSFLWAAHPLFCIEEGMEIHVPEGLTQIAVSYSEHGRLGKTGEVRPWPQPSADQPQIRLDRTEGREEATAEKFYFTGALPEGRASLYDPRKREGLTIAFPKEKVPYLSIWANYGGYQGQYHLALEPATGFLDDLAYAMERKSVAAVLPGETYTWHLEVSWMGQEQA</sequence>
<reference evidence="1 2" key="1">
    <citation type="submission" date="2019-12" db="EMBL/GenBank/DDBJ databases">
        <title>Paenibacillus sp. nov., an endophytic bacterium isolated from the stem of Dendrobium.</title>
        <authorList>
            <person name="Zhao R."/>
        </authorList>
    </citation>
    <scope>NUCLEOTIDE SEQUENCE [LARGE SCALE GENOMIC DNA]</scope>
    <source>
        <strain evidence="1 2">HJL G12</strain>
    </source>
</reference>
<name>A0A7X3LKG2_9BACL</name>
<dbReference type="Pfam" id="PF14486">
    <property type="entry name" value="DUF4432"/>
    <property type="match status" value="1"/>
</dbReference>
<keyword evidence="2" id="KW-1185">Reference proteome</keyword>
<dbReference type="Gene3D" id="2.70.98.10">
    <property type="match status" value="1"/>
</dbReference>
<dbReference type="GO" id="GO:0005975">
    <property type="term" value="P:carbohydrate metabolic process"/>
    <property type="evidence" value="ECO:0007669"/>
    <property type="project" value="InterPro"/>
</dbReference>
<evidence type="ECO:0000313" key="1">
    <source>
        <dbReference type="EMBL" id="MWV47225.1"/>
    </source>
</evidence>
<dbReference type="InterPro" id="IPR011013">
    <property type="entry name" value="Gal_mutarotase_sf_dom"/>
</dbReference>
<protein>
    <submittedName>
        <fullName evidence="1">DUF4432 family protein</fullName>
    </submittedName>
</protein>
<dbReference type="SUPFAM" id="SSF74650">
    <property type="entry name" value="Galactose mutarotase-like"/>
    <property type="match status" value="1"/>
</dbReference>
<proteinExistence type="predicted"/>